<proteinExistence type="predicted"/>
<dbReference type="CDD" id="cd01301">
    <property type="entry name" value="rDP_like"/>
    <property type="match status" value="1"/>
</dbReference>
<dbReference type="EMBL" id="JABUFE010000003">
    <property type="protein sequence ID" value="NSX54551.1"/>
    <property type="molecule type" value="Genomic_DNA"/>
</dbReference>
<dbReference type="InterPro" id="IPR000180">
    <property type="entry name" value="Dipep_AS"/>
</dbReference>
<dbReference type="InterPro" id="IPR032466">
    <property type="entry name" value="Metal_Hydrolase"/>
</dbReference>
<sequence>MSYTTPIIFDGHNDVLSKLYRAGGLPAAETFVTGRDGAIDLKKAAKGGFGGGFFALYVPSPIDVDFKFQQMTKPQYDLPLPEPIDWEDALPVVMSQAAILFDLERRDVLKVCRTVDDIRNAMAADKIAAIFHIEGAEAIDPDLHTLEVLYQAGLRSLGPVWSRNTVFGHGVPFRYPSSPDIGDGLTDHGLRLVRRCSELSIMIDLSHLNEAGFWDVARHSQKPLVATHSNAHAICPHARNLTDDQLMAIAESDGMVGVNFAVAFLRDDGRMVADVPIEQMLRHLDHLITKLGEDRVGLGSDYDGAVMPEGLTSVADLPKLRQTMKEHGYDNMLIEKLCHANWLRVLEKTWGS</sequence>
<dbReference type="PANTHER" id="PTHR10443:SF12">
    <property type="entry name" value="DIPEPTIDASE"/>
    <property type="match status" value="1"/>
</dbReference>
<reference evidence="1 2" key="1">
    <citation type="submission" date="2020-06" db="EMBL/GenBank/DDBJ databases">
        <title>Sulfitobacter algicola sp. nov., isolated from green algae.</title>
        <authorList>
            <person name="Wang C."/>
        </authorList>
    </citation>
    <scope>NUCLEOTIDE SEQUENCE [LARGE SCALE GENOMIC DNA]</scope>
    <source>
        <strain evidence="1 2">1151</strain>
    </source>
</reference>
<dbReference type="SUPFAM" id="SSF51556">
    <property type="entry name" value="Metallo-dependent hydrolases"/>
    <property type="match status" value="1"/>
</dbReference>
<evidence type="ECO:0000313" key="2">
    <source>
        <dbReference type="Proteomes" id="UP000777935"/>
    </source>
</evidence>
<organism evidence="1 2">
    <name type="scientific">Parasulfitobacter algicola</name>
    <dbReference type="NCBI Taxonomy" id="2614809"/>
    <lineage>
        <taxon>Bacteria</taxon>
        <taxon>Pseudomonadati</taxon>
        <taxon>Pseudomonadota</taxon>
        <taxon>Alphaproteobacteria</taxon>
        <taxon>Rhodobacterales</taxon>
        <taxon>Roseobacteraceae</taxon>
        <taxon>Parasulfitobacter</taxon>
    </lineage>
</organism>
<accession>A0ABX2IRA7</accession>
<dbReference type="InterPro" id="IPR008257">
    <property type="entry name" value="Pept_M19"/>
</dbReference>
<dbReference type="Gene3D" id="3.20.20.140">
    <property type="entry name" value="Metal-dependent hydrolases"/>
    <property type="match status" value="1"/>
</dbReference>
<gene>
    <name evidence="1" type="ORF">HRQ87_07010</name>
</gene>
<protein>
    <submittedName>
        <fullName evidence="1">Membrane dipeptidase</fullName>
    </submittedName>
</protein>
<dbReference type="Proteomes" id="UP000777935">
    <property type="component" value="Unassembled WGS sequence"/>
</dbReference>
<dbReference type="PROSITE" id="PS51365">
    <property type="entry name" value="RENAL_DIPEPTIDASE_2"/>
    <property type="match status" value="1"/>
</dbReference>
<dbReference type="RefSeq" id="WP_174136693.1">
    <property type="nucleotide sequence ID" value="NZ_JABUFE010000003.1"/>
</dbReference>
<dbReference type="Pfam" id="PF01244">
    <property type="entry name" value="Peptidase_M19"/>
    <property type="match status" value="1"/>
</dbReference>
<comment type="caution">
    <text evidence="1">The sequence shown here is derived from an EMBL/GenBank/DDBJ whole genome shotgun (WGS) entry which is preliminary data.</text>
</comment>
<name>A0ABX2IRA7_9RHOB</name>
<dbReference type="PROSITE" id="PS00869">
    <property type="entry name" value="RENAL_DIPEPTIDASE_1"/>
    <property type="match status" value="1"/>
</dbReference>
<dbReference type="PANTHER" id="PTHR10443">
    <property type="entry name" value="MICROSOMAL DIPEPTIDASE"/>
    <property type="match status" value="1"/>
</dbReference>
<evidence type="ECO:0000313" key="1">
    <source>
        <dbReference type="EMBL" id="NSX54551.1"/>
    </source>
</evidence>
<keyword evidence="2" id="KW-1185">Reference proteome</keyword>